<dbReference type="PROSITE" id="PS51257">
    <property type="entry name" value="PROKAR_LIPOPROTEIN"/>
    <property type="match status" value="1"/>
</dbReference>
<feature type="domain" description="DUF4397" evidence="1">
    <location>
        <begin position="46"/>
        <end position="158"/>
    </location>
</feature>
<evidence type="ECO:0000313" key="3">
    <source>
        <dbReference type="Proteomes" id="UP000601055"/>
    </source>
</evidence>
<accession>A0A923DZV9</accession>
<proteinExistence type="predicted"/>
<comment type="caution">
    <text evidence="2">The sequence shown here is derived from an EMBL/GenBank/DDBJ whole genome shotgun (WGS) entry which is preliminary data.</text>
</comment>
<evidence type="ECO:0000259" key="1">
    <source>
        <dbReference type="Pfam" id="PF14344"/>
    </source>
</evidence>
<name>A0A923DZV9_9SPHI</name>
<dbReference type="InterPro" id="IPR025510">
    <property type="entry name" value="DUF4397"/>
</dbReference>
<dbReference type="AlphaFoldDB" id="A0A923DZV9"/>
<organism evidence="2 3">
    <name type="scientific">Pedobacter planticolens</name>
    <dbReference type="NCBI Taxonomy" id="2679964"/>
    <lineage>
        <taxon>Bacteria</taxon>
        <taxon>Pseudomonadati</taxon>
        <taxon>Bacteroidota</taxon>
        <taxon>Sphingobacteriia</taxon>
        <taxon>Sphingobacteriales</taxon>
        <taxon>Sphingobacteriaceae</taxon>
        <taxon>Pedobacter</taxon>
    </lineage>
</organism>
<dbReference type="RefSeq" id="WP_182922796.1">
    <property type="nucleotide sequence ID" value="NZ_WNXD01000002.1"/>
</dbReference>
<dbReference type="Proteomes" id="UP000601055">
    <property type="component" value="Unassembled WGS sequence"/>
</dbReference>
<protein>
    <submittedName>
        <fullName evidence="2">DUF4397 domain-containing protein</fullName>
    </submittedName>
</protein>
<dbReference type="EMBL" id="WNXD01000002">
    <property type="protein sequence ID" value="MBB2146126.1"/>
    <property type="molecule type" value="Genomic_DNA"/>
</dbReference>
<gene>
    <name evidence="2" type="ORF">GM921_11565</name>
</gene>
<sequence>MKQIYLTHRFKKLTQLKIYFSFILICLATLVSCKKDTADTTNVTALSIVNASPTLSTYDVYLSDVKINSAALPFGGTIKYGQYASGSQTIKFTTAGRSESLLTKSISLTPNVYQSYYLIDRPGSLDGLLVTDDLSATSTDKAFIRFINLSPDAPALDLSITNGNSLITNKAYKTASAFTTITAGTYSFDLKDGGGTVKTTLTGNVLTAGKYYTIISSGLVTPASSSEHALGIQVILHQ</sequence>
<reference evidence="2" key="1">
    <citation type="submission" date="2019-11" db="EMBL/GenBank/DDBJ databases">
        <title>Description of Pedobacter sp. LMG 31464T.</title>
        <authorList>
            <person name="Carlier A."/>
            <person name="Qi S."/>
            <person name="Vandamme P."/>
        </authorList>
    </citation>
    <scope>NUCLEOTIDE SEQUENCE</scope>
    <source>
        <strain evidence="2">LMG 31464</strain>
    </source>
</reference>
<evidence type="ECO:0000313" key="2">
    <source>
        <dbReference type="EMBL" id="MBB2146126.1"/>
    </source>
</evidence>
<dbReference type="Pfam" id="PF14344">
    <property type="entry name" value="DUF4397"/>
    <property type="match status" value="1"/>
</dbReference>
<keyword evidence="3" id="KW-1185">Reference proteome</keyword>